<proteinExistence type="predicted"/>
<evidence type="ECO:0000313" key="3">
    <source>
        <dbReference type="Proteomes" id="UP001221898"/>
    </source>
</evidence>
<sequence length="133" mass="14798">MRREPELSFWDVCEEAKSMEQEIKQMRALEEAGHDGTTPTVCQLPPTPNQPPERQPGGMALDLYGVSETEGGGEMGRCWSRDSSGEDGGVNSGGEQPTPAEFRTLSRAGQQLLQEWDHLEVQNWVLVRWEPTG</sequence>
<reference evidence="2" key="1">
    <citation type="journal article" date="2023" name="Science">
        <title>Genome structures resolve the early diversification of teleost fishes.</title>
        <authorList>
            <person name="Parey E."/>
            <person name="Louis A."/>
            <person name="Montfort J."/>
            <person name="Bouchez O."/>
            <person name="Roques C."/>
            <person name="Iampietro C."/>
            <person name="Lluch J."/>
            <person name="Castinel A."/>
            <person name="Donnadieu C."/>
            <person name="Desvignes T."/>
            <person name="Floi Bucao C."/>
            <person name="Jouanno E."/>
            <person name="Wen M."/>
            <person name="Mejri S."/>
            <person name="Dirks R."/>
            <person name="Jansen H."/>
            <person name="Henkel C."/>
            <person name="Chen W.J."/>
            <person name="Zahm M."/>
            <person name="Cabau C."/>
            <person name="Klopp C."/>
            <person name="Thompson A.W."/>
            <person name="Robinson-Rechavi M."/>
            <person name="Braasch I."/>
            <person name="Lecointre G."/>
            <person name="Bobe J."/>
            <person name="Postlethwait J.H."/>
            <person name="Berthelot C."/>
            <person name="Roest Crollius H."/>
            <person name="Guiguen Y."/>
        </authorList>
    </citation>
    <scope>NUCLEOTIDE SEQUENCE</scope>
    <source>
        <strain evidence="2">NC1722</strain>
    </source>
</reference>
<feature type="compositionally biased region" description="Pro residues" evidence="1">
    <location>
        <begin position="45"/>
        <end position="54"/>
    </location>
</feature>
<dbReference type="EMBL" id="JAINUG010000027">
    <property type="protein sequence ID" value="KAJ8410168.1"/>
    <property type="molecule type" value="Genomic_DNA"/>
</dbReference>
<evidence type="ECO:0000256" key="1">
    <source>
        <dbReference type="SAM" id="MobiDB-lite"/>
    </source>
</evidence>
<organism evidence="2 3">
    <name type="scientific">Aldrovandia affinis</name>
    <dbReference type="NCBI Taxonomy" id="143900"/>
    <lineage>
        <taxon>Eukaryota</taxon>
        <taxon>Metazoa</taxon>
        <taxon>Chordata</taxon>
        <taxon>Craniata</taxon>
        <taxon>Vertebrata</taxon>
        <taxon>Euteleostomi</taxon>
        <taxon>Actinopterygii</taxon>
        <taxon>Neopterygii</taxon>
        <taxon>Teleostei</taxon>
        <taxon>Notacanthiformes</taxon>
        <taxon>Halosauridae</taxon>
        <taxon>Aldrovandia</taxon>
    </lineage>
</organism>
<dbReference type="Proteomes" id="UP001221898">
    <property type="component" value="Unassembled WGS sequence"/>
</dbReference>
<name>A0AAD7SWW5_9TELE</name>
<keyword evidence="3" id="KW-1185">Reference proteome</keyword>
<dbReference type="AlphaFoldDB" id="A0AAD7SWW5"/>
<evidence type="ECO:0000313" key="2">
    <source>
        <dbReference type="EMBL" id="KAJ8410168.1"/>
    </source>
</evidence>
<accession>A0AAD7SWW5</accession>
<protein>
    <submittedName>
        <fullName evidence="2">Uncharacterized protein</fullName>
    </submittedName>
</protein>
<feature type="region of interest" description="Disordered" evidence="1">
    <location>
        <begin position="32"/>
        <end position="100"/>
    </location>
</feature>
<gene>
    <name evidence="2" type="ORF">AAFF_G00201490</name>
</gene>
<comment type="caution">
    <text evidence="2">The sequence shown here is derived from an EMBL/GenBank/DDBJ whole genome shotgun (WGS) entry which is preliminary data.</text>
</comment>